<dbReference type="EMBL" id="KV426401">
    <property type="protein sequence ID" value="KZV81311.1"/>
    <property type="molecule type" value="Genomic_DNA"/>
</dbReference>
<dbReference type="Pfam" id="PF22936">
    <property type="entry name" value="Pol_BBD"/>
    <property type="match status" value="1"/>
</dbReference>
<name>A0A165BVH4_EXIGL</name>
<dbReference type="InterPro" id="IPR054722">
    <property type="entry name" value="PolX-like_BBD"/>
</dbReference>
<feature type="domain" description="Retrovirus-related Pol polyprotein from transposon TNT 1-94-like beta-barrel" evidence="1">
    <location>
        <begin position="2"/>
        <end position="47"/>
    </location>
</feature>
<dbReference type="STRING" id="1314781.A0A165BVH4"/>
<protein>
    <recommendedName>
        <fullName evidence="1">Retrovirus-related Pol polyprotein from transposon TNT 1-94-like beta-barrel domain-containing protein</fullName>
    </recommendedName>
</protein>
<sequence length="51" mass="5667">DWNTDTGCTSHMTSHRAWFRSYLPYRVPIALADGHVIYSAGVGAVMFVPVL</sequence>
<keyword evidence="3" id="KW-1185">Reference proteome</keyword>
<dbReference type="InParanoid" id="A0A165BVH4"/>
<gene>
    <name evidence="2" type="ORF">EXIGLDRAFT_596726</name>
</gene>
<accession>A0A165BVH4</accession>
<organism evidence="2 3">
    <name type="scientific">Exidia glandulosa HHB12029</name>
    <dbReference type="NCBI Taxonomy" id="1314781"/>
    <lineage>
        <taxon>Eukaryota</taxon>
        <taxon>Fungi</taxon>
        <taxon>Dikarya</taxon>
        <taxon>Basidiomycota</taxon>
        <taxon>Agaricomycotina</taxon>
        <taxon>Agaricomycetes</taxon>
        <taxon>Auriculariales</taxon>
        <taxon>Exidiaceae</taxon>
        <taxon>Exidia</taxon>
    </lineage>
</organism>
<dbReference type="Proteomes" id="UP000077266">
    <property type="component" value="Unassembled WGS sequence"/>
</dbReference>
<evidence type="ECO:0000313" key="2">
    <source>
        <dbReference type="EMBL" id="KZV81311.1"/>
    </source>
</evidence>
<evidence type="ECO:0000313" key="3">
    <source>
        <dbReference type="Proteomes" id="UP000077266"/>
    </source>
</evidence>
<dbReference type="OrthoDB" id="5598079at2759"/>
<feature type="non-terminal residue" evidence="2">
    <location>
        <position position="51"/>
    </location>
</feature>
<proteinExistence type="predicted"/>
<reference evidence="2 3" key="1">
    <citation type="journal article" date="2016" name="Mol. Biol. Evol.">
        <title>Comparative Genomics of Early-Diverging Mushroom-Forming Fungi Provides Insights into the Origins of Lignocellulose Decay Capabilities.</title>
        <authorList>
            <person name="Nagy L.G."/>
            <person name="Riley R."/>
            <person name="Tritt A."/>
            <person name="Adam C."/>
            <person name="Daum C."/>
            <person name="Floudas D."/>
            <person name="Sun H."/>
            <person name="Yadav J.S."/>
            <person name="Pangilinan J."/>
            <person name="Larsson K.H."/>
            <person name="Matsuura K."/>
            <person name="Barry K."/>
            <person name="Labutti K."/>
            <person name="Kuo R."/>
            <person name="Ohm R.A."/>
            <person name="Bhattacharya S.S."/>
            <person name="Shirouzu T."/>
            <person name="Yoshinaga Y."/>
            <person name="Martin F.M."/>
            <person name="Grigoriev I.V."/>
            <person name="Hibbett D.S."/>
        </authorList>
    </citation>
    <scope>NUCLEOTIDE SEQUENCE [LARGE SCALE GENOMIC DNA]</scope>
    <source>
        <strain evidence="2 3">HHB12029</strain>
    </source>
</reference>
<feature type="non-terminal residue" evidence="2">
    <location>
        <position position="1"/>
    </location>
</feature>
<dbReference type="AlphaFoldDB" id="A0A165BVH4"/>
<evidence type="ECO:0000259" key="1">
    <source>
        <dbReference type="Pfam" id="PF22936"/>
    </source>
</evidence>